<evidence type="ECO:0000256" key="1">
    <source>
        <dbReference type="SAM" id="MobiDB-lite"/>
    </source>
</evidence>
<evidence type="ECO:0000313" key="2">
    <source>
        <dbReference type="EMBL" id="KKM02139.1"/>
    </source>
</evidence>
<dbReference type="EMBL" id="LAZR01017013">
    <property type="protein sequence ID" value="KKM02139.1"/>
    <property type="molecule type" value="Genomic_DNA"/>
</dbReference>
<protein>
    <submittedName>
        <fullName evidence="2">Uncharacterized protein</fullName>
    </submittedName>
</protein>
<accession>A0A0F9GTM3</accession>
<feature type="region of interest" description="Disordered" evidence="1">
    <location>
        <begin position="1"/>
        <end position="20"/>
    </location>
</feature>
<reference evidence="2" key="1">
    <citation type="journal article" date="2015" name="Nature">
        <title>Complex archaea that bridge the gap between prokaryotes and eukaryotes.</title>
        <authorList>
            <person name="Spang A."/>
            <person name="Saw J.H."/>
            <person name="Jorgensen S.L."/>
            <person name="Zaremba-Niedzwiedzka K."/>
            <person name="Martijn J."/>
            <person name="Lind A.E."/>
            <person name="van Eijk R."/>
            <person name="Schleper C."/>
            <person name="Guy L."/>
            <person name="Ettema T.J."/>
        </authorList>
    </citation>
    <scope>NUCLEOTIDE SEQUENCE</scope>
</reference>
<gene>
    <name evidence="2" type="ORF">LCGC14_1787380</name>
</gene>
<name>A0A0F9GTM3_9ZZZZ</name>
<comment type="caution">
    <text evidence="2">The sequence shown here is derived from an EMBL/GenBank/DDBJ whole genome shotgun (WGS) entry which is preliminary data.</text>
</comment>
<dbReference type="AlphaFoldDB" id="A0A0F9GTM3"/>
<proteinExistence type="predicted"/>
<organism evidence="2">
    <name type="scientific">marine sediment metagenome</name>
    <dbReference type="NCBI Taxonomy" id="412755"/>
    <lineage>
        <taxon>unclassified sequences</taxon>
        <taxon>metagenomes</taxon>
        <taxon>ecological metagenomes</taxon>
    </lineage>
</organism>
<sequence length="77" mass="8559">MDKVEEINDNDTPNNLPEAMEKQIERNRELLEIYKTIPTGGFGATMIAHDIREGIAALASGDVIRILRSYASLKGNE</sequence>